<dbReference type="PANTHER" id="PTHR33164">
    <property type="entry name" value="TRANSCRIPTIONAL REGULATOR, MARR FAMILY"/>
    <property type="match status" value="1"/>
</dbReference>
<dbReference type="AlphaFoldDB" id="A0A8B4RX44"/>
<feature type="compositionally biased region" description="Polar residues" evidence="4">
    <location>
        <begin position="1"/>
        <end position="12"/>
    </location>
</feature>
<dbReference type="InterPro" id="IPR036388">
    <property type="entry name" value="WH-like_DNA-bd_sf"/>
</dbReference>
<evidence type="ECO:0000256" key="1">
    <source>
        <dbReference type="ARBA" id="ARBA00023015"/>
    </source>
</evidence>
<protein>
    <submittedName>
        <fullName evidence="6">Benzoate anaerobic degradation regulator</fullName>
    </submittedName>
</protein>
<keyword evidence="7" id="KW-1185">Reference proteome</keyword>
<dbReference type="GO" id="GO:0003700">
    <property type="term" value="F:DNA-binding transcription factor activity"/>
    <property type="evidence" value="ECO:0007669"/>
    <property type="project" value="InterPro"/>
</dbReference>
<evidence type="ECO:0000313" key="7">
    <source>
        <dbReference type="Proteomes" id="UP000255070"/>
    </source>
</evidence>
<dbReference type="InterPro" id="IPR000835">
    <property type="entry name" value="HTH_MarR-typ"/>
</dbReference>
<sequence>MKFSLKSGQTLNPKHASLRTMPTMAQHNPDFSIDMPEAPGREAGLSHSDHQAVRLWLRLLTCSTQIEQVIRSQLRTEFGTTLPRFDYLAQLSRFPKGLRMKTLSEYLMVTGGNVTGLTDQLVAEGWVERVADEEDRRSMIVRLTRTGKKQFKAMAAAHELWLEQLLTPLGSKNASDLYEQLGKLKQVLSSPESA</sequence>
<evidence type="ECO:0000256" key="4">
    <source>
        <dbReference type="SAM" id="MobiDB-lite"/>
    </source>
</evidence>
<evidence type="ECO:0000259" key="5">
    <source>
        <dbReference type="PROSITE" id="PS50995"/>
    </source>
</evidence>
<keyword evidence="3" id="KW-0804">Transcription</keyword>
<keyword evidence="1" id="KW-0805">Transcription regulation</keyword>
<dbReference type="Proteomes" id="UP000255070">
    <property type="component" value="Unassembled WGS sequence"/>
</dbReference>
<keyword evidence="2" id="KW-0238">DNA-binding</keyword>
<name>A0A8B4RX44_COMTE</name>
<dbReference type="PROSITE" id="PS50995">
    <property type="entry name" value="HTH_MARR_2"/>
    <property type="match status" value="1"/>
</dbReference>
<dbReference type="Gene3D" id="1.10.10.10">
    <property type="entry name" value="Winged helix-like DNA-binding domain superfamily/Winged helix DNA-binding domain"/>
    <property type="match status" value="1"/>
</dbReference>
<dbReference type="EMBL" id="UFXL01000001">
    <property type="protein sequence ID" value="SUY73304.1"/>
    <property type="molecule type" value="Genomic_DNA"/>
</dbReference>
<accession>A0A8B4RX44</accession>
<dbReference type="PANTHER" id="PTHR33164:SF43">
    <property type="entry name" value="HTH-TYPE TRANSCRIPTIONAL REPRESSOR YETL"/>
    <property type="match status" value="1"/>
</dbReference>
<dbReference type="PRINTS" id="PR00598">
    <property type="entry name" value="HTHMARR"/>
</dbReference>
<evidence type="ECO:0000313" key="6">
    <source>
        <dbReference type="EMBL" id="SUY73304.1"/>
    </source>
</evidence>
<evidence type="ECO:0000256" key="3">
    <source>
        <dbReference type="ARBA" id="ARBA00023163"/>
    </source>
</evidence>
<dbReference type="InterPro" id="IPR023187">
    <property type="entry name" value="Tscrpt_reg_MarR-type_CS"/>
</dbReference>
<proteinExistence type="predicted"/>
<feature type="region of interest" description="Disordered" evidence="4">
    <location>
        <begin position="1"/>
        <end position="20"/>
    </location>
</feature>
<dbReference type="GO" id="GO:0006950">
    <property type="term" value="P:response to stress"/>
    <property type="evidence" value="ECO:0007669"/>
    <property type="project" value="TreeGrafter"/>
</dbReference>
<dbReference type="GO" id="GO:0003677">
    <property type="term" value="F:DNA binding"/>
    <property type="evidence" value="ECO:0007669"/>
    <property type="project" value="UniProtKB-KW"/>
</dbReference>
<dbReference type="Pfam" id="PF12802">
    <property type="entry name" value="MarR_2"/>
    <property type="match status" value="1"/>
</dbReference>
<comment type="caution">
    <text evidence="6">The sequence shown here is derived from an EMBL/GenBank/DDBJ whole genome shotgun (WGS) entry which is preliminary data.</text>
</comment>
<dbReference type="SUPFAM" id="SSF46785">
    <property type="entry name" value="Winged helix' DNA-binding domain"/>
    <property type="match status" value="1"/>
</dbReference>
<dbReference type="SMART" id="SM00347">
    <property type="entry name" value="HTH_MARR"/>
    <property type="match status" value="1"/>
</dbReference>
<gene>
    <name evidence="6" type="primary">badR</name>
    <name evidence="6" type="ORF">NCTC10698_00098</name>
</gene>
<feature type="domain" description="HTH marR-type" evidence="5">
    <location>
        <begin position="52"/>
        <end position="186"/>
    </location>
</feature>
<dbReference type="InterPro" id="IPR036390">
    <property type="entry name" value="WH_DNA-bd_sf"/>
</dbReference>
<dbReference type="PROSITE" id="PS01117">
    <property type="entry name" value="HTH_MARR_1"/>
    <property type="match status" value="1"/>
</dbReference>
<reference evidence="6 7" key="1">
    <citation type="submission" date="2018-06" db="EMBL/GenBank/DDBJ databases">
        <authorList>
            <consortium name="Pathogen Informatics"/>
            <person name="Doyle S."/>
        </authorList>
    </citation>
    <scope>NUCLEOTIDE SEQUENCE [LARGE SCALE GENOMIC DNA]</scope>
    <source>
        <strain evidence="6 7">NCTC10698</strain>
    </source>
</reference>
<organism evidence="6 7">
    <name type="scientific">Comamonas testosteroni</name>
    <name type="common">Pseudomonas testosteroni</name>
    <dbReference type="NCBI Taxonomy" id="285"/>
    <lineage>
        <taxon>Bacteria</taxon>
        <taxon>Pseudomonadati</taxon>
        <taxon>Pseudomonadota</taxon>
        <taxon>Betaproteobacteria</taxon>
        <taxon>Burkholderiales</taxon>
        <taxon>Comamonadaceae</taxon>
        <taxon>Comamonas</taxon>
    </lineage>
</organism>
<dbReference type="InterPro" id="IPR039422">
    <property type="entry name" value="MarR/SlyA-like"/>
</dbReference>
<evidence type="ECO:0000256" key="2">
    <source>
        <dbReference type="ARBA" id="ARBA00023125"/>
    </source>
</evidence>